<accession>A0A978UTW4</accession>
<dbReference type="Pfam" id="PF02519">
    <property type="entry name" value="Auxin_inducible"/>
    <property type="match status" value="2"/>
</dbReference>
<dbReference type="Proteomes" id="UP000813462">
    <property type="component" value="Unassembled WGS sequence"/>
</dbReference>
<comment type="caution">
    <text evidence="2">The sequence shown here is derived from an EMBL/GenBank/DDBJ whole genome shotgun (WGS) entry which is preliminary data.</text>
</comment>
<reference evidence="2" key="1">
    <citation type="journal article" date="2021" name="Front. Plant Sci.">
        <title>Chromosome-Scale Genome Assembly for Chinese Sour Jujube and Insights Into Its Genome Evolution and Domestication Signature.</title>
        <authorList>
            <person name="Shen L.-Y."/>
            <person name="Luo H."/>
            <person name="Wang X.-L."/>
            <person name="Wang X.-M."/>
            <person name="Qiu X.-J."/>
            <person name="Liu H."/>
            <person name="Zhou S.-S."/>
            <person name="Jia K.-H."/>
            <person name="Nie S."/>
            <person name="Bao Y.-T."/>
            <person name="Zhang R.-G."/>
            <person name="Yun Q.-Z."/>
            <person name="Chai Y.-H."/>
            <person name="Lu J.-Y."/>
            <person name="Li Y."/>
            <person name="Zhao S.-W."/>
            <person name="Mao J.-F."/>
            <person name="Jia S.-G."/>
            <person name="Mao Y.-M."/>
        </authorList>
    </citation>
    <scope>NUCLEOTIDE SEQUENCE</scope>
    <source>
        <strain evidence="2">AT0</strain>
        <tissue evidence="2">Leaf</tissue>
    </source>
</reference>
<evidence type="ECO:0000256" key="1">
    <source>
        <dbReference type="ARBA" id="ARBA00006974"/>
    </source>
</evidence>
<dbReference type="PANTHER" id="PTHR31175">
    <property type="entry name" value="AUXIN-RESPONSIVE FAMILY PROTEIN"/>
    <property type="match status" value="1"/>
</dbReference>
<evidence type="ECO:0000313" key="3">
    <source>
        <dbReference type="Proteomes" id="UP000813462"/>
    </source>
</evidence>
<dbReference type="EMBL" id="JAEACU010000009">
    <property type="protein sequence ID" value="KAH7518314.1"/>
    <property type="molecule type" value="Genomic_DNA"/>
</dbReference>
<name>A0A978UTW4_ZIZJJ</name>
<dbReference type="GO" id="GO:0009733">
    <property type="term" value="P:response to auxin"/>
    <property type="evidence" value="ECO:0007669"/>
    <property type="project" value="InterPro"/>
</dbReference>
<comment type="similarity">
    <text evidence="1">Belongs to the ARG7 family.</text>
</comment>
<sequence length="258" mass="29560">MAIKWQKLAANKKRRISLQRSRSDDLCSSSVANEGHFVVYTIDRKRFEFPLEYLRSNMLVELFRLSEEEFGLPTEGPITLPCESMFLEYVIRLVHGNVAKDLEKAVLTPMSRSKEANMISPKNVIKLARKWQKIAGVGRKRISFPRTHESVNSVADKGHFVIYTVDQTRFVLPLAYLSNNIFRELFKLSEEEFGISSEVPITFPCDSIFMNYIVSLVQRGLDKDLEKALLNSISPSHYALSTPFHQRHAGKQLVVCSF</sequence>
<evidence type="ECO:0008006" key="4">
    <source>
        <dbReference type="Google" id="ProtNLM"/>
    </source>
</evidence>
<gene>
    <name evidence="2" type="ORF">FEM48_Zijuj09G0158300</name>
</gene>
<dbReference type="InterPro" id="IPR003676">
    <property type="entry name" value="SAUR_fam"/>
</dbReference>
<protein>
    <recommendedName>
        <fullName evidence="4">Auxin-responsive protein SAUR64-like</fullName>
    </recommendedName>
</protein>
<organism evidence="2 3">
    <name type="scientific">Ziziphus jujuba var. spinosa</name>
    <dbReference type="NCBI Taxonomy" id="714518"/>
    <lineage>
        <taxon>Eukaryota</taxon>
        <taxon>Viridiplantae</taxon>
        <taxon>Streptophyta</taxon>
        <taxon>Embryophyta</taxon>
        <taxon>Tracheophyta</taxon>
        <taxon>Spermatophyta</taxon>
        <taxon>Magnoliopsida</taxon>
        <taxon>eudicotyledons</taxon>
        <taxon>Gunneridae</taxon>
        <taxon>Pentapetalae</taxon>
        <taxon>rosids</taxon>
        <taxon>fabids</taxon>
        <taxon>Rosales</taxon>
        <taxon>Rhamnaceae</taxon>
        <taxon>Paliureae</taxon>
        <taxon>Ziziphus</taxon>
    </lineage>
</organism>
<evidence type="ECO:0000313" key="2">
    <source>
        <dbReference type="EMBL" id="KAH7518314.1"/>
    </source>
</evidence>
<dbReference type="AlphaFoldDB" id="A0A978UTW4"/>
<proteinExistence type="inferred from homology"/>
<dbReference type="PANTHER" id="PTHR31175:SF82">
    <property type="entry name" value="AUXIN-RESPONSIVE PROTEIN SAUR65"/>
    <property type="match status" value="1"/>
</dbReference>